<reference evidence="2" key="1">
    <citation type="journal article" date="2020" name="Genome Biol.">
        <title>Gamete binning: chromosome-level and haplotype-resolved genome assembly enabled by high-throughput single-cell sequencing of gamete genomes.</title>
        <authorList>
            <person name="Campoy J.A."/>
            <person name="Sun H."/>
            <person name="Goel M."/>
            <person name="Jiao W.-B."/>
            <person name="Folz-Donahue K."/>
            <person name="Wang N."/>
            <person name="Rubio M."/>
            <person name="Liu C."/>
            <person name="Kukat C."/>
            <person name="Ruiz D."/>
            <person name="Huettel B."/>
            <person name="Schneeberger K."/>
        </authorList>
    </citation>
    <scope>NUCLEOTIDE SEQUENCE [LARGE SCALE GENOMIC DNA]</scope>
    <source>
        <strain evidence="2">cv. Rojo Pasion</strain>
    </source>
</reference>
<gene>
    <name evidence="1" type="ORF">ORAREDHAP_LOCUS5865</name>
</gene>
<dbReference type="Proteomes" id="UP000507245">
    <property type="component" value="Unassembled WGS sequence"/>
</dbReference>
<organism evidence="1 2">
    <name type="scientific">Prunus armeniaca</name>
    <name type="common">Apricot</name>
    <name type="synonym">Armeniaca vulgaris</name>
    <dbReference type="NCBI Taxonomy" id="36596"/>
    <lineage>
        <taxon>Eukaryota</taxon>
        <taxon>Viridiplantae</taxon>
        <taxon>Streptophyta</taxon>
        <taxon>Embryophyta</taxon>
        <taxon>Tracheophyta</taxon>
        <taxon>Spermatophyta</taxon>
        <taxon>Magnoliopsida</taxon>
        <taxon>eudicotyledons</taxon>
        <taxon>Gunneridae</taxon>
        <taxon>Pentapetalae</taxon>
        <taxon>rosids</taxon>
        <taxon>fabids</taxon>
        <taxon>Rosales</taxon>
        <taxon>Rosaceae</taxon>
        <taxon>Amygdaloideae</taxon>
        <taxon>Amygdaleae</taxon>
        <taxon>Prunus</taxon>
    </lineage>
</organism>
<protein>
    <submittedName>
        <fullName evidence="1">Uncharacterized protein</fullName>
    </submittedName>
</protein>
<dbReference type="EMBL" id="CAEKKB010000001">
    <property type="protein sequence ID" value="CAB4294797.1"/>
    <property type="molecule type" value="Genomic_DNA"/>
</dbReference>
<evidence type="ECO:0000313" key="1">
    <source>
        <dbReference type="EMBL" id="CAB4294797.1"/>
    </source>
</evidence>
<proteinExistence type="predicted"/>
<evidence type="ECO:0000313" key="2">
    <source>
        <dbReference type="Proteomes" id="UP000507245"/>
    </source>
</evidence>
<name>A0A6J5W4J8_PRUAR</name>
<sequence>MHLIVLRTWATVQLSSKRILLKLQWQFQKGVLNSNRFLLGVLYEGCWEVLSHFQKATISHAPRPCNEVAIIL</sequence>
<accession>A0A6J5W4J8</accession>
<dbReference type="AlphaFoldDB" id="A0A6J5W4J8"/>
<keyword evidence="2" id="KW-1185">Reference proteome</keyword>